<organism evidence="10 11">
    <name type="scientific">Halorubrum kocurii JCM 14978</name>
    <dbReference type="NCBI Taxonomy" id="1230456"/>
    <lineage>
        <taxon>Archaea</taxon>
        <taxon>Methanobacteriati</taxon>
        <taxon>Methanobacteriota</taxon>
        <taxon>Stenosarchaea group</taxon>
        <taxon>Halobacteria</taxon>
        <taxon>Halobacteriales</taxon>
        <taxon>Haloferacaceae</taxon>
        <taxon>Halorubrum</taxon>
    </lineage>
</organism>
<evidence type="ECO:0000256" key="8">
    <source>
        <dbReference type="SAM" id="MobiDB-lite"/>
    </source>
</evidence>
<protein>
    <submittedName>
        <fullName evidence="10">Halocyanin domain protein</fullName>
    </submittedName>
</protein>
<dbReference type="InterPro" id="IPR008972">
    <property type="entry name" value="Cupredoxin"/>
</dbReference>
<dbReference type="STRING" id="1230456.C468_17384"/>
<dbReference type="GO" id="GO:0009055">
    <property type="term" value="F:electron transfer activity"/>
    <property type="evidence" value="ECO:0007669"/>
    <property type="project" value="InterPro"/>
</dbReference>
<evidence type="ECO:0000256" key="3">
    <source>
        <dbReference type="ARBA" id="ARBA00022723"/>
    </source>
</evidence>
<evidence type="ECO:0000256" key="1">
    <source>
        <dbReference type="ARBA" id="ARBA00004370"/>
    </source>
</evidence>
<evidence type="ECO:0000256" key="5">
    <source>
        <dbReference type="ARBA" id="ARBA00023008"/>
    </source>
</evidence>
<evidence type="ECO:0000256" key="6">
    <source>
        <dbReference type="ARBA" id="ARBA00023136"/>
    </source>
</evidence>
<dbReference type="NCBIfam" id="TIGR03102">
    <property type="entry name" value="halo_cynanin"/>
    <property type="match status" value="1"/>
</dbReference>
<dbReference type="SUPFAM" id="SSF49503">
    <property type="entry name" value="Cupredoxins"/>
    <property type="match status" value="1"/>
</dbReference>
<dbReference type="RefSeq" id="WP_008850121.1">
    <property type="nucleotide sequence ID" value="NZ_AOJH01000105.1"/>
</dbReference>
<gene>
    <name evidence="10" type="ORF">C468_17384</name>
</gene>
<dbReference type="PRINTS" id="PR00157">
    <property type="entry name" value="PLASTOCYANIN"/>
</dbReference>
<dbReference type="InterPro" id="IPR017533">
    <property type="entry name" value="Halocyanin"/>
</dbReference>
<sequence length="151" mass="15535">MTDRRVTNRRATDRRVTDSTRRAALAGTGIVAAAALAGCLDAAVPGGNEGSDPEPVDRTGEEAVTVAVGADAGFAFAPANVVVTAGTTVVWEWTGAGGAHNVVGTDGAFESALTGEEGHTFEHDFDEAGVFEYVCTPHQTRGMEGTIEVVE</sequence>
<keyword evidence="5 7" id="KW-0186">Copper</keyword>
<accession>M0NGI7</accession>
<evidence type="ECO:0000256" key="7">
    <source>
        <dbReference type="PIRSR" id="PIRSR602387-1"/>
    </source>
</evidence>
<keyword evidence="3 7" id="KW-0479">Metal-binding</keyword>
<keyword evidence="6" id="KW-0472">Membrane</keyword>
<comment type="cofactor">
    <cofactor evidence="7">
        <name>Cu(2+)</name>
        <dbReference type="ChEBI" id="CHEBI:29036"/>
    </cofactor>
    <text evidence="7">The crystal structure with reduced Cu(1+) has also been determined.</text>
</comment>
<comment type="caution">
    <text evidence="10">The sequence shown here is derived from an EMBL/GenBank/DDBJ whole genome shotgun (WGS) entry which is preliminary data.</text>
</comment>
<name>M0NGI7_9EURY</name>
<dbReference type="Pfam" id="PF00127">
    <property type="entry name" value="Copper-bind"/>
    <property type="match status" value="1"/>
</dbReference>
<keyword evidence="11" id="KW-1185">Reference proteome</keyword>
<dbReference type="PANTHER" id="PTHR34192:SF10">
    <property type="entry name" value="PLASTOCYANIN MAJOR ISOFORM, CHLOROPLASTIC-RELATED"/>
    <property type="match status" value="1"/>
</dbReference>
<dbReference type="PANTHER" id="PTHR34192">
    <property type="entry name" value="PLASTOCYANIN MAJOR ISOFORM, CHLOROPLASTIC-RELATED"/>
    <property type="match status" value="1"/>
</dbReference>
<keyword evidence="2" id="KW-0813">Transport</keyword>
<evidence type="ECO:0000256" key="2">
    <source>
        <dbReference type="ARBA" id="ARBA00022448"/>
    </source>
</evidence>
<dbReference type="Proteomes" id="UP000011546">
    <property type="component" value="Unassembled WGS sequence"/>
</dbReference>
<comment type="subcellular location">
    <subcellularLocation>
        <location evidence="1">Membrane</location>
    </subcellularLocation>
</comment>
<keyword evidence="4" id="KW-0249">Electron transport</keyword>
<dbReference type="InterPro" id="IPR002387">
    <property type="entry name" value="Plastocyanin"/>
</dbReference>
<dbReference type="PATRIC" id="fig|1230456.3.peg.3460"/>
<dbReference type="GO" id="GO:0005507">
    <property type="term" value="F:copper ion binding"/>
    <property type="evidence" value="ECO:0007669"/>
    <property type="project" value="InterPro"/>
</dbReference>
<feature type="binding site" evidence="7">
    <location>
        <position position="138"/>
    </location>
    <ligand>
        <name>Cu cation</name>
        <dbReference type="ChEBI" id="CHEBI:23378"/>
    </ligand>
</feature>
<dbReference type="EMBL" id="AOJH01000105">
    <property type="protein sequence ID" value="EMA56951.1"/>
    <property type="molecule type" value="Genomic_DNA"/>
</dbReference>
<feature type="region of interest" description="Disordered" evidence="8">
    <location>
        <begin position="1"/>
        <end position="20"/>
    </location>
</feature>
<evidence type="ECO:0000313" key="10">
    <source>
        <dbReference type="EMBL" id="EMA56951.1"/>
    </source>
</evidence>
<feature type="binding site" evidence="7">
    <location>
        <position position="100"/>
    </location>
    <ligand>
        <name>Cu cation</name>
        <dbReference type="ChEBI" id="CHEBI:23378"/>
    </ligand>
</feature>
<feature type="binding site" evidence="7">
    <location>
        <position position="135"/>
    </location>
    <ligand>
        <name>Cu cation</name>
        <dbReference type="ChEBI" id="CHEBI:23378"/>
    </ligand>
</feature>
<dbReference type="GO" id="GO:0016020">
    <property type="term" value="C:membrane"/>
    <property type="evidence" value="ECO:0007669"/>
    <property type="project" value="UniProtKB-SubCell"/>
</dbReference>
<dbReference type="InterPro" id="IPR000923">
    <property type="entry name" value="BlueCu_1"/>
</dbReference>
<evidence type="ECO:0000256" key="4">
    <source>
        <dbReference type="ARBA" id="ARBA00022982"/>
    </source>
</evidence>
<proteinExistence type="predicted"/>
<dbReference type="AlphaFoldDB" id="M0NGI7"/>
<feature type="domain" description="Blue (type 1) copper" evidence="9">
    <location>
        <begin position="69"/>
        <end position="149"/>
    </location>
</feature>
<reference evidence="10 11" key="1">
    <citation type="journal article" date="2014" name="PLoS Genet.">
        <title>Phylogenetically driven sequencing of extremely halophilic archaea reveals strategies for static and dynamic osmo-response.</title>
        <authorList>
            <person name="Becker E.A."/>
            <person name="Seitzer P.M."/>
            <person name="Tritt A."/>
            <person name="Larsen D."/>
            <person name="Krusor M."/>
            <person name="Yao A.I."/>
            <person name="Wu D."/>
            <person name="Madern D."/>
            <person name="Eisen J.A."/>
            <person name="Darling A.E."/>
            <person name="Facciotti M.T."/>
        </authorList>
    </citation>
    <scope>NUCLEOTIDE SEQUENCE [LARGE SCALE GENOMIC DNA]</scope>
    <source>
        <strain evidence="10 11">JCM 14978</strain>
    </source>
</reference>
<dbReference type="Gene3D" id="2.60.40.420">
    <property type="entry name" value="Cupredoxins - blue copper proteins"/>
    <property type="match status" value="1"/>
</dbReference>
<evidence type="ECO:0000259" key="9">
    <source>
        <dbReference type="Pfam" id="PF00127"/>
    </source>
</evidence>
<feature type="binding site" evidence="7">
    <location>
        <position position="143"/>
    </location>
    <ligand>
        <name>Cu cation</name>
        <dbReference type="ChEBI" id="CHEBI:23378"/>
    </ligand>
</feature>
<evidence type="ECO:0000313" key="11">
    <source>
        <dbReference type="Proteomes" id="UP000011546"/>
    </source>
</evidence>